<accession>A0A0E9WDA3</accession>
<protein>
    <submittedName>
        <fullName evidence="2">Uncharacterized protein</fullName>
    </submittedName>
</protein>
<organism evidence="2">
    <name type="scientific">Anguilla anguilla</name>
    <name type="common">European freshwater eel</name>
    <name type="synonym">Muraena anguilla</name>
    <dbReference type="NCBI Taxonomy" id="7936"/>
    <lineage>
        <taxon>Eukaryota</taxon>
        <taxon>Metazoa</taxon>
        <taxon>Chordata</taxon>
        <taxon>Craniata</taxon>
        <taxon>Vertebrata</taxon>
        <taxon>Euteleostomi</taxon>
        <taxon>Actinopterygii</taxon>
        <taxon>Neopterygii</taxon>
        <taxon>Teleostei</taxon>
        <taxon>Anguilliformes</taxon>
        <taxon>Anguillidae</taxon>
        <taxon>Anguilla</taxon>
    </lineage>
</organism>
<reference evidence="2" key="1">
    <citation type="submission" date="2014-11" db="EMBL/GenBank/DDBJ databases">
        <authorList>
            <person name="Amaro Gonzalez C."/>
        </authorList>
    </citation>
    <scope>NUCLEOTIDE SEQUENCE</scope>
</reference>
<proteinExistence type="predicted"/>
<dbReference type="EMBL" id="GBXM01021104">
    <property type="protein sequence ID" value="JAH87473.1"/>
    <property type="molecule type" value="Transcribed_RNA"/>
</dbReference>
<feature type="signal peptide" evidence="1">
    <location>
        <begin position="1"/>
        <end position="29"/>
    </location>
</feature>
<keyword evidence="1" id="KW-0732">Signal</keyword>
<name>A0A0E9WDA3_ANGAN</name>
<evidence type="ECO:0000313" key="2">
    <source>
        <dbReference type="EMBL" id="JAH87473.1"/>
    </source>
</evidence>
<reference evidence="2" key="2">
    <citation type="journal article" date="2015" name="Fish Shellfish Immunol.">
        <title>Early steps in the European eel (Anguilla anguilla)-Vibrio vulnificus interaction in the gills: Role of the RtxA13 toxin.</title>
        <authorList>
            <person name="Callol A."/>
            <person name="Pajuelo D."/>
            <person name="Ebbesson L."/>
            <person name="Teles M."/>
            <person name="MacKenzie S."/>
            <person name="Amaro C."/>
        </authorList>
    </citation>
    <scope>NUCLEOTIDE SEQUENCE</scope>
</reference>
<evidence type="ECO:0000256" key="1">
    <source>
        <dbReference type="SAM" id="SignalP"/>
    </source>
</evidence>
<dbReference type="AlphaFoldDB" id="A0A0E9WDA3"/>
<feature type="chain" id="PRO_5002434235" evidence="1">
    <location>
        <begin position="30"/>
        <end position="70"/>
    </location>
</feature>
<sequence>MGSHEHIKAVLSVSHFLMCILSMTQHLFSVEMFVVCIPEGISHCIKTYKHIFHACHECFASCLNVALLPL</sequence>